<dbReference type="HOGENOM" id="CLU_060945_0_0_9"/>
<protein>
    <submittedName>
        <fullName evidence="4">Uncharacterized protein</fullName>
    </submittedName>
</protein>
<evidence type="ECO:0000313" key="4">
    <source>
        <dbReference type="EMBL" id="EFC94487.1"/>
    </source>
</evidence>
<feature type="region of interest" description="Disordered" evidence="1">
    <location>
        <begin position="200"/>
        <end position="235"/>
    </location>
</feature>
<dbReference type="Pfam" id="PF14195">
    <property type="entry name" value="DUF4316"/>
    <property type="match status" value="1"/>
</dbReference>
<dbReference type="AlphaFoldDB" id="D3AUL9"/>
<feature type="compositionally biased region" description="Basic and acidic residues" evidence="1">
    <location>
        <begin position="218"/>
        <end position="235"/>
    </location>
</feature>
<reference evidence="4 5" key="1">
    <citation type="submission" date="2010-01" db="EMBL/GenBank/DDBJ databases">
        <authorList>
            <person name="Weinstock G."/>
            <person name="Sodergren E."/>
            <person name="Clifton S."/>
            <person name="Fulton L."/>
            <person name="Fulton B."/>
            <person name="Courtney L."/>
            <person name="Fronick C."/>
            <person name="Harrison M."/>
            <person name="Strong C."/>
            <person name="Farmer C."/>
            <person name="Delahaunty K."/>
            <person name="Markovic C."/>
            <person name="Hall O."/>
            <person name="Minx P."/>
            <person name="Tomlinson C."/>
            <person name="Mitreva M."/>
            <person name="Nelson J."/>
            <person name="Hou S."/>
            <person name="Wollam A."/>
            <person name="Pepin K.H."/>
            <person name="Johnson M."/>
            <person name="Bhonagiri V."/>
            <person name="Nash W.E."/>
            <person name="Warren W."/>
            <person name="Chinwalla A."/>
            <person name="Mardis E.R."/>
            <person name="Wilson R.K."/>
        </authorList>
    </citation>
    <scope>NUCLEOTIDE SEQUENCE [LARGE SCALE GENOMIC DNA]</scope>
    <source>
        <strain evidence="4 5">DSM 13479</strain>
    </source>
</reference>
<dbReference type="InterPro" id="IPR025465">
    <property type="entry name" value="DUF4316"/>
</dbReference>
<dbReference type="Proteomes" id="UP000004968">
    <property type="component" value="Unassembled WGS sequence"/>
</dbReference>
<feature type="domain" description="YodL-like" evidence="2">
    <location>
        <begin position="43"/>
        <end position="144"/>
    </location>
</feature>
<gene>
    <name evidence="4" type="ORF">CLOSTHATH_07334</name>
</gene>
<name>D3AUL9_9FIRM</name>
<evidence type="ECO:0000256" key="1">
    <source>
        <dbReference type="SAM" id="MobiDB-lite"/>
    </source>
</evidence>
<evidence type="ECO:0000313" key="5">
    <source>
        <dbReference type="Proteomes" id="UP000004968"/>
    </source>
</evidence>
<evidence type="ECO:0000259" key="3">
    <source>
        <dbReference type="Pfam" id="PF14195"/>
    </source>
</evidence>
<organism evidence="4 5">
    <name type="scientific">Hungatella hathewayi DSM 13479</name>
    <dbReference type="NCBI Taxonomy" id="566550"/>
    <lineage>
        <taxon>Bacteria</taxon>
        <taxon>Bacillati</taxon>
        <taxon>Bacillota</taxon>
        <taxon>Clostridia</taxon>
        <taxon>Lachnospirales</taxon>
        <taxon>Lachnospiraceae</taxon>
        <taxon>Hungatella</taxon>
    </lineage>
</organism>
<accession>D3AUL9</accession>
<dbReference type="InterPro" id="IPR025923">
    <property type="entry name" value="YodL-like_dom"/>
</dbReference>
<proteinExistence type="predicted"/>
<feature type="non-terminal residue" evidence="4">
    <location>
        <position position="1"/>
    </location>
</feature>
<dbReference type="Pfam" id="PF14191">
    <property type="entry name" value="YodL"/>
    <property type="match status" value="1"/>
</dbReference>
<comment type="caution">
    <text evidence="4">The sequence shown here is derived from an EMBL/GenBank/DDBJ whole genome shotgun (WGS) entry which is preliminary data.</text>
</comment>
<sequence>GGLFGVDREEWEKSPQFHEKVMERQEHQQEREQAFLSQNRNCFAIYQVSRDDPQNVRFMNLDWLESHDVSVDRSNYDLIYTAPLSESGTVPEQLEKLYQQFNLEKPVDFHSPSMSVSDIVAIKQDSKVSCHYCDSVGFTQIPGFLPENPLKNAEMAVEDDYGMIDGIINNGTKEPTVAELEQQARSGQPISLMDLAAATHREEREKKKSVVNQLKSQPKAEHKKTAQKKSAEREI</sequence>
<feature type="domain" description="DUF4316" evidence="3">
    <location>
        <begin position="146"/>
        <end position="196"/>
    </location>
</feature>
<dbReference type="EMBL" id="ACIO01001086">
    <property type="protein sequence ID" value="EFC94487.1"/>
    <property type="molecule type" value="Genomic_DNA"/>
</dbReference>
<dbReference type="RefSeq" id="WP_006777744.1">
    <property type="nucleotide sequence ID" value="NZ_GG668112.1"/>
</dbReference>
<evidence type="ECO:0000259" key="2">
    <source>
        <dbReference type="Pfam" id="PF14191"/>
    </source>
</evidence>